<feature type="transmembrane region" description="Helical" evidence="1">
    <location>
        <begin position="66"/>
        <end position="90"/>
    </location>
</feature>
<keyword evidence="1" id="KW-1133">Transmembrane helix</keyword>
<evidence type="ECO:0000313" key="2">
    <source>
        <dbReference type="EMBL" id="AIC15356.1"/>
    </source>
</evidence>
<dbReference type="AlphaFoldDB" id="A0A060HP65"/>
<keyword evidence="1" id="KW-0812">Transmembrane</keyword>
<dbReference type="STRING" id="926571.NVIE_011250"/>
<proteinExistence type="predicted"/>
<keyword evidence="1" id="KW-0472">Membrane</keyword>
<dbReference type="EMBL" id="CP007536">
    <property type="protein sequence ID" value="AIC15356.1"/>
    <property type="molecule type" value="Genomic_DNA"/>
</dbReference>
<feature type="transmembrane region" description="Helical" evidence="1">
    <location>
        <begin position="37"/>
        <end position="60"/>
    </location>
</feature>
<organism evidence="2 3">
    <name type="scientific">Nitrososphaera viennensis EN76</name>
    <dbReference type="NCBI Taxonomy" id="926571"/>
    <lineage>
        <taxon>Archaea</taxon>
        <taxon>Nitrososphaerota</taxon>
        <taxon>Nitrososphaeria</taxon>
        <taxon>Nitrososphaerales</taxon>
        <taxon>Nitrososphaeraceae</taxon>
        <taxon>Nitrososphaera</taxon>
    </lineage>
</organism>
<sequence>MSDLTDHSSGKKETAHENLLEILDNVIRQLDFTKKMIIIMVISFITVVPVSAIVINAVTGGNNPGVAIPIIAVAVFLIWLGVGIRQWIVFSRWTRKYRMYRKLQKELDRRLDFEKNDEEKSEKKEQQ</sequence>
<dbReference type="Proteomes" id="UP000027093">
    <property type="component" value="Chromosome"/>
</dbReference>
<name>A0A060HP65_9ARCH</name>
<protein>
    <submittedName>
        <fullName evidence="2">Uncharacterized protein</fullName>
    </submittedName>
</protein>
<keyword evidence="3" id="KW-1185">Reference proteome</keyword>
<reference evidence="2 3" key="1">
    <citation type="journal article" date="2014" name="Int. J. Syst. Evol. Microbiol.">
        <title>Nitrososphaera viennensis gen. nov., sp. nov., an aerobic and mesophilic, ammonia-oxidizing archaeon from soil and a member of the archaeal phylum Thaumarchaeota.</title>
        <authorList>
            <person name="Stieglmeier M."/>
            <person name="Klingl A."/>
            <person name="Alves R.J."/>
            <person name="Rittmann S.K."/>
            <person name="Melcher M."/>
            <person name="Leisch N."/>
            <person name="Schleper C."/>
        </authorList>
    </citation>
    <scope>NUCLEOTIDE SEQUENCE [LARGE SCALE GENOMIC DNA]</scope>
    <source>
        <strain evidence="2">EN76</strain>
    </source>
</reference>
<accession>A0A060HP65</accession>
<evidence type="ECO:0000313" key="3">
    <source>
        <dbReference type="Proteomes" id="UP000027093"/>
    </source>
</evidence>
<evidence type="ECO:0000256" key="1">
    <source>
        <dbReference type="SAM" id="Phobius"/>
    </source>
</evidence>
<dbReference type="HOGENOM" id="CLU_145173_0_0_2"/>
<gene>
    <name evidence="2" type="ORF">NVIE_011250</name>
</gene>
<dbReference type="KEGG" id="nvn:NVIE_011250"/>